<dbReference type="RefSeq" id="WP_342076500.1">
    <property type="nucleotide sequence ID" value="NZ_CP151767.2"/>
</dbReference>
<reference evidence="3" key="1">
    <citation type="submission" date="2024-04" db="EMBL/GenBank/DDBJ databases">
        <title>Phylogenomic analyses of a clade within the roseobacter group suggest taxonomic reassignments of species of the genera Aestuariivita, Citreicella, Loktanella, Nautella, Pelagibaca, Ruegeria, Thalassobius, Thiobacimonas and Tropicibacter, and the proposal o.</title>
        <authorList>
            <person name="Jeon C.O."/>
        </authorList>
    </citation>
    <scope>NUCLEOTIDE SEQUENCE [LARGE SCALE GENOMIC DNA]</scope>
    <source>
        <strain evidence="3">SS1-5</strain>
    </source>
</reference>
<dbReference type="KEGG" id="yrh:AABB31_19885"/>
<keyword evidence="3" id="KW-1185">Reference proteome</keyword>
<evidence type="ECO:0000313" key="3">
    <source>
        <dbReference type="Proteomes" id="UP001470809"/>
    </source>
</evidence>
<evidence type="ECO:0000256" key="1">
    <source>
        <dbReference type="SAM" id="MobiDB-lite"/>
    </source>
</evidence>
<feature type="compositionally biased region" description="Low complexity" evidence="1">
    <location>
        <begin position="135"/>
        <end position="153"/>
    </location>
</feature>
<feature type="region of interest" description="Disordered" evidence="1">
    <location>
        <begin position="1"/>
        <end position="25"/>
    </location>
</feature>
<dbReference type="Proteomes" id="UP001470809">
    <property type="component" value="Chromosome"/>
</dbReference>
<dbReference type="AlphaFoldDB" id="A0AAN0MK47"/>
<dbReference type="EMBL" id="CP151767">
    <property type="protein sequence ID" value="WZU67188.1"/>
    <property type="molecule type" value="Genomic_DNA"/>
</dbReference>
<feature type="region of interest" description="Disordered" evidence="1">
    <location>
        <begin position="120"/>
        <end position="153"/>
    </location>
</feature>
<reference evidence="2 3" key="2">
    <citation type="submission" date="2024-08" db="EMBL/GenBank/DDBJ databases">
        <title>Phylogenomic analyses of a clade within the roseobacter group suggest taxonomic reassignments of species of the genera Aestuariivita, Citreicella, Loktanella, Nautella, Pelagibaca, Ruegeria, Thalassobius, Thiobacimonas and Tropicibacter, and the proposal o.</title>
        <authorList>
            <person name="Jeon C.O."/>
        </authorList>
    </citation>
    <scope>NUCLEOTIDE SEQUENCE [LARGE SCALE GENOMIC DNA]</scope>
    <source>
        <strain evidence="2 3">SS1-5</strain>
    </source>
</reference>
<feature type="compositionally biased region" description="Low complexity" evidence="1">
    <location>
        <begin position="1"/>
        <end position="17"/>
    </location>
</feature>
<protein>
    <submittedName>
        <fullName evidence="2">Uncharacterized protein</fullName>
    </submittedName>
</protein>
<organism evidence="2 3">
    <name type="scientific">Yoonia rhodophyticola</name>
    <dbReference type="NCBI Taxonomy" id="3137370"/>
    <lineage>
        <taxon>Bacteria</taxon>
        <taxon>Pseudomonadati</taxon>
        <taxon>Pseudomonadota</taxon>
        <taxon>Alphaproteobacteria</taxon>
        <taxon>Rhodobacterales</taxon>
        <taxon>Paracoccaceae</taxon>
        <taxon>Yoonia</taxon>
    </lineage>
</organism>
<proteinExistence type="predicted"/>
<sequence length="203" mass="21734">MSQLRANVSASGAANSAELLEPPRNDRFLLTPALRVDPPESEPTPDVAGEGKVFVLEQPKRAELAGLEATIAELEAAVTAQPEDWEADEGEGFDQKDDWAESAFSSPAAEALDGYLVDEGFDKLVPPAEPDEDPTASADAPDNAAAAEPVAVAQVDPDMLRDMVAQIIREELSGEIGEKMTGSIRKLVRREINRILSARDIAE</sequence>
<evidence type="ECO:0000313" key="2">
    <source>
        <dbReference type="EMBL" id="WZU67188.1"/>
    </source>
</evidence>
<name>A0AAN0MK47_9RHOB</name>
<gene>
    <name evidence="2" type="ORF">AABB31_19885</name>
</gene>
<accession>A0AAN0MK47</accession>